<dbReference type="PANTHER" id="PTHR46796">
    <property type="entry name" value="HTH-TYPE TRANSCRIPTIONAL ACTIVATOR RHAS-RELATED"/>
    <property type="match status" value="1"/>
</dbReference>
<keyword evidence="7" id="KW-1185">Reference proteome</keyword>
<dbReference type="InterPro" id="IPR003313">
    <property type="entry name" value="AraC-bd"/>
</dbReference>
<evidence type="ECO:0000256" key="4">
    <source>
        <dbReference type="ARBA" id="ARBA00023163"/>
    </source>
</evidence>
<dbReference type="InterPro" id="IPR018060">
    <property type="entry name" value="HTH_AraC"/>
</dbReference>
<accession>A0A2N5J556</accession>
<dbReference type="EMBL" id="NMWT01000005">
    <property type="protein sequence ID" value="PLS29323.1"/>
    <property type="molecule type" value="Genomic_DNA"/>
</dbReference>
<evidence type="ECO:0000256" key="1">
    <source>
        <dbReference type="ARBA" id="ARBA00023015"/>
    </source>
</evidence>
<dbReference type="SUPFAM" id="SSF51215">
    <property type="entry name" value="Regulatory protein AraC"/>
    <property type="match status" value="1"/>
</dbReference>
<dbReference type="GO" id="GO:0043565">
    <property type="term" value="F:sequence-specific DNA binding"/>
    <property type="evidence" value="ECO:0007669"/>
    <property type="project" value="InterPro"/>
</dbReference>
<keyword evidence="3" id="KW-0010">Activator</keyword>
<dbReference type="InterPro" id="IPR050204">
    <property type="entry name" value="AraC_XylS_family_regulators"/>
</dbReference>
<evidence type="ECO:0000313" key="7">
    <source>
        <dbReference type="Proteomes" id="UP000235034"/>
    </source>
</evidence>
<keyword evidence="1" id="KW-0805">Transcription regulation</keyword>
<evidence type="ECO:0000259" key="5">
    <source>
        <dbReference type="PROSITE" id="PS01124"/>
    </source>
</evidence>
<dbReference type="InterPro" id="IPR018062">
    <property type="entry name" value="HTH_AraC-typ_CS"/>
</dbReference>
<gene>
    <name evidence="6" type="ORF">Uis4E_0519</name>
</gene>
<name>A0A2N5J556_9BIFI</name>
<keyword evidence="4" id="KW-0804">Transcription</keyword>
<feature type="domain" description="HTH araC/xylS-type" evidence="5">
    <location>
        <begin position="193"/>
        <end position="291"/>
    </location>
</feature>
<dbReference type="PROSITE" id="PS01124">
    <property type="entry name" value="HTH_ARAC_FAMILY_2"/>
    <property type="match status" value="1"/>
</dbReference>
<reference evidence="6 7" key="1">
    <citation type="submission" date="2017-07" db="EMBL/GenBank/DDBJ databases">
        <title>Bifidobacterium novel species.</title>
        <authorList>
            <person name="Lugli G.A."/>
            <person name="Milani C."/>
            <person name="Duranti S."/>
            <person name="Mangifesta M."/>
        </authorList>
    </citation>
    <scope>NUCLEOTIDE SEQUENCE [LARGE SCALE GENOMIC DNA]</scope>
    <source>
        <strain evidence="6 7">77</strain>
    </source>
</reference>
<dbReference type="Proteomes" id="UP000235034">
    <property type="component" value="Unassembled WGS sequence"/>
</dbReference>
<dbReference type="InterPro" id="IPR009057">
    <property type="entry name" value="Homeodomain-like_sf"/>
</dbReference>
<dbReference type="Pfam" id="PF02311">
    <property type="entry name" value="AraC_binding"/>
    <property type="match status" value="1"/>
</dbReference>
<keyword evidence="2" id="KW-0238">DNA-binding</keyword>
<comment type="caution">
    <text evidence="6">The sequence shown here is derived from an EMBL/GenBank/DDBJ whole genome shotgun (WGS) entry which is preliminary data.</text>
</comment>
<protein>
    <submittedName>
        <fullName evidence="6">Bacterial regulatory helix-turn-helix protein, AraC family</fullName>
    </submittedName>
</protein>
<dbReference type="Gene3D" id="1.10.10.60">
    <property type="entry name" value="Homeodomain-like"/>
    <property type="match status" value="1"/>
</dbReference>
<dbReference type="PROSITE" id="PS00041">
    <property type="entry name" value="HTH_ARAC_FAMILY_1"/>
    <property type="match status" value="1"/>
</dbReference>
<dbReference type="RefSeq" id="WP_101621739.1">
    <property type="nucleotide sequence ID" value="NZ_NMWT01000005.1"/>
</dbReference>
<evidence type="ECO:0000313" key="6">
    <source>
        <dbReference type="EMBL" id="PLS29323.1"/>
    </source>
</evidence>
<dbReference type="SMART" id="SM00342">
    <property type="entry name" value="HTH_ARAC"/>
    <property type="match status" value="1"/>
</dbReference>
<organism evidence="6 7">
    <name type="scientific">Bifidobacterium parmae</name>
    <dbReference type="NCBI Taxonomy" id="361854"/>
    <lineage>
        <taxon>Bacteria</taxon>
        <taxon>Bacillati</taxon>
        <taxon>Actinomycetota</taxon>
        <taxon>Actinomycetes</taxon>
        <taxon>Bifidobacteriales</taxon>
        <taxon>Bifidobacteriaceae</taxon>
        <taxon>Bifidobacterium</taxon>
    </lineage>
</organism>
<dbReference type="GO" id="GO:0003700">
    <property type="term" value="F:DNA-binding transcription factor activity"/>
    <property type="evidence" value="ECO:0007669"/>
    <property type="project" value="InterPro"/>
</dbReference>
<dbReference type="SUPFAM" id="SSF46689">
    <property type="entry name" value="Homeodomain-like"/>
    <property type="match status" value="2"/>
</dbReference>
<dbReference type="InterPro" id="IPR037923">
    <property type="entry name" value="HTH-like"/>
</dbReference>
<evidence type="ECO:0000256" key="2">
    <source>
        <dbReference type="ARBA" id="ARBA00023125"/>
    </source>
</evidence>
<proteinExistence type="predicted"/>
<dbReference type="AlphaFoldDB" id="A0A2N5J556"/>
<evidence type="ECO:0000256" key="3">
    <source>
        <dbReference type="ARBA" id="ARBA00023159"/>
    </source>
</evidence>
<dbReference type="Pfam" id="PF12833">
    <property type="entry name" value="HTH_18"/>
    <property type="match status" value="1"/>
</dbReference>
<dbReference type="OrthoDB" id="2060755at2"/>
<sequence>MDINEIEYADAAEHLVWADSYDYYVHTPSLVARDTFLYPLQTGLYRYRPGHTTERAAYDSFLIMYLNSGSFTFRTGEGKEESLAHAGDFALLDCYAYHYYRALEESDVLWLHFDGKAARPYYDAIHARLGTAFALRNPAYAINRLARIHEVFADGERICEPVLGKTINDILCEMLAPENTIEAERRQEQDDIRRVVAYIGRHLDEPLPVADLAALAYMGEYNFIRVFKAQTGYTPHAYVMQARIDAAQYLLANTDAGLKEICATCGFSSPSVLCAAFKRRTGVSPLAFRRGGRTATEPAESAA</sequence>